<proteinExistence type="predicted"/>
<evidence type="ECO:0000313" key="1">
    <source>
        <dbReference type="EMBL" id="EEF41476.1"/>
    </source>
</evidence>
<dbReference type="AlphaFoldDB" id="B9S4L2"/>
<dbReference type="EMBL" id="EQ973865">
    <property type="protein sequence ID" value="EEF41476.1"/>
    <property type="molecule type" value="Genomic_DNA"/>
</dbReference>
<organism evidence="1 2">
    <name type="scientific">Ricinus communis</name>
    <name type="common">Castor bean</name>
    <dbReference type="NCBI Taxonomy" id="3988"/>
    <lineage>
        <taxon>Eukaryota</taxon>
        <taxon>Viridiplantae</taxon>
        <taxon>Streptophyta</taxon>
        <taxon>Embryophyta</taxon>
        <taxon>Tracheophyta</taxon>
        <taxon>Spermatophyta</taxon>
        <taxon>Magnoliopsida</taxon>
        <taxon>eudicotyledons</taxon>
        <taxon>Gunneridae</taxon>
        <taxon>Pentapetalae</taxon>
        <taxon>rosids</taxon>
        <taxon>fabids</taxon>
        <taxon>Malpighiales</taxon>
        <taxon>Euphorbiaceae</taxon>
        <taxon>Acalyphoideae</taxon>
        <taxon>Acalypheae</taxon>
        <taxon>Ricinus</taxon>
    </lineage>
</organism>
<gene>
    <name evidence="1" type="ORF">RCOM_0810160</name>
</gene>
<evidence type="ECO:0000313" key="2">
    <source>
        <dbReference type="Proteomes" id="UP000008311"/>
    </source>
</evidence>
<sequence>METVSPALLHRTEFKVLFSNPYWEPFDQSWILTPKLIIYDLSALFRSEGKVQGLVEWLRSFSN</sequence>
<dbReference type="Proteomes" id="UP000008311">
    <property type="component" value="Unassembled WGS sequence"/>
</dbReference>
<protein>
    <submittedName>
        <fullName evidence="1">Uncharacterized protein</fullName>
    </submittedName>
</protein>
<dbReference type="InParanoid" id="B9S4L2"/>
<keyword evidence="2" id="KW-1185">Reference proteome</keyword>
<reference evidence="2" key="1">
    <citation type="journal article" date="2010" name="Nat. Biotechnol.">
        <title>Draft genome sequence of the oilseed species Ricinus communis.</title>
        <authorList>
            <person name="Chan A.P."/>
            <person name="Crabtree J."/>
            <person name="Zhao Q."/>
            <person name="Lorenzi H."/>
            <person name="Orvis J."/>
            <person name="Puiu D."/>
            <person name="Melake-Berhan A."/>
            <person name="Jones K.M."/>
            <person name="Redman J."/>
            <person name="Chen G."/>
            <person name="Cahoon E.B."/>
            <person name="Gedil M."/>
            <person name="Stanke M."/>
            <person name="Haas B.J."/>
            <person name="Wortman J.R."/>
            <person name="Fraser-Liggett C.M."/>
            <person name="Ravel J."/>
            <person name="Rabinowicz P.D."/>
        </authorList>
    </citation>
    <scope>NUCLEOTIDE SEQUENCE [LARGE SCALE GENOMIC DNA]</scope>
    <source>
        <strain evidence="2">cv. Hale</strain>
    </source>
</reference>
<accession>B9S4L2</accession>
<name>B9S4L2_RICCO</name>